<reference evidence="2 3" key="2">
    <citation type="submission" date="2020-02" db="EMBL/GenBank/DDBJ databases">
        <title>Genome sequences of Thiorhodococcus mannitoliphagus and Thiorhodococcus minor, purple sulfur photosynthetic bacteria in the gammaproteobacterial family, Chromatiaceae.</title>
        <authorList>
            <person name="Aviles F.A."/>
            <person name="Meyer T.E."/>
            <person name="Kyndt J.A."/>
        </authorList>
    </citation>
    <scope>NUCLEOTIDE SEQUENCE [LARGE SCALE GENOMIC DNA]</scope>
    <source>
        <strain evidence="2 3">DSM 18266</strain>
    </source>
</reference>
<dbReference type="RefSeq" id="WP_164654638.1">
    <property type="nucleotide sequence ID" value="NZ_JAAIJR010000058.1"/>
</dbReference>
<keyword evidence="3" id="KW-1185">Reference proteome</keyword>
<dbReference type="InterPro" id="IPR012902">
    <property type="entry name" value="N_methyl_site"/>
</dbReference>
<dbReference type="EMBL" id="JAAIJR010000058">
    <property type="protein sequence ID" value="NEX21539.1"/>
    <property type="molecule type" value="Genomic_DNA"/>
</dbReference>
<evidence type="ECO:0000313" key="3">
    <source>
        <dbReference type="Proteomes" id="UP000471640"/>
    </source>
</evidence>
<dbReference type="Pfam" id="PF07963">
    <property type="entry name" value="N_methyl"/>
    <property type="match status" value="1"/>
</dbReference>
<gene>
    <name evidence="2" type="ORF">G3480_14680</name>
</gene>
<organism evidence="2 3">
    <name type="scientific">Thiorhodococcus mannitoliphagus</name>
    <dbReference type="NCBI Taxonomy" id="329406"/>
    <lineage>
        <taxon>Bacteria</taxon>
        <taxon>Pseudomonadati</taxon>
        <taxon>Pseudomonadota</taxon>
        <taxon>Gammaproteobacteria</taxon>
        <taxon>Chromatiales</taxon>
        <taxon>Chromatiaceae</taxon>
        <taxon>Thiorhodococcus</taxon>
    </lineage>
</organism>
<dbReference type="AlphaFoldDB" id="A0A6P1DUW4"/>
<accession>A0A6P1DUW4</accession>
<evidence type="ECO:0000313" key="2">
    <source>
        <dbReference type="EMBL" id="NEX21539.1"/>
    </source>
</evidence>
<proteinExistence type="predicted"/>
<protein>
    <recommendedName>
        <fullName evidence="4">Prepilin-type N-terminal cleavage/methylation domain-containing protein</fullName>
    </recommendedName>
</protein>
<reference evidence="3" key="1">
    <citation type="journal article" date="2020" name="Microbiol. Resour. Announc.">
        <title>Draft Genome Sequences of Thiorhodococcus mannitoliphagus and Thiorhodococcus minor, Purple Sulfur Photosynthetic Bacteria in the Gammaproteobacterial Family Chromatiaceae.</title>
        <authorList>
            <person name="Aviles F.A."/>
            <person name="Meyer T.E."/>
            <person name="Kyndt J.A."/>
        </authorList>
    </citation>
    <scope>NUCLEOTIDE SEQUENCE [LARGE SCALE GENOMIC DNA]</scope>
    <source>
        <strain evidence="3">DSM 18266</strain>
    </source>
</reference>
<sequence>MQRSIGIHKERGFTLSEAMISLTLLTSGLLALAQFQGEVHESSRSAKARTYAISLAQQKLEALRHQAVLDYATIESGGDRPPIEPGSSTEFHRHWTVAAHANPDFKDVKVYTEWQSTKGEPQSVGVSSILTPSRPYPAGNSSAPPFAVEETTPQIVSESTPATLNPMQTSPSATCICALSPINGSADLDPRSSDESCSPSCCESHKPKDDALCSRDTCTFIARCEPL</sequence>
<evidence type="ECO:0000256" key="1">
    <source>
        <dbReference type="SAM" id="MobiDB-lite"/>
    </source>
</evidence>
<comment type="caution">
    <text evidence="2">The sequence shown here is derived from an EMBL/GenBank/DDBJ whole genome shotgun (WGS) entry which is preliminary data.</text>
</comment>
<name>A0A6P1DUW4_9GAMM</name>
<evidence type="ECO:0008006" key="4">
    <source>
        <dbReference type="Google" id="ProtNLM"/>
    </source>
</evidence>
<feature type="compositionally biased region" description="Polar residues" evidence="1">
    <location>
        <begin position="116"/>
        <end position="131"/>
    </location>
</feature>
<dbReference type="Proteomes" id="UP000471640">
    <property type="component" value="Unassembled WGS sequence"/>
</dbReference>
<feature type="region of interest" description="Disordered" evidence="1">
    <location>
        <begin position="116"/>
        <end position="144"/>
    </location>
</feature>